<dbReference type="InterPro" id="IPR035447">
    <property type="entry name" value="DNA_topo_I_N_sf"/>
</dbReference>
<reference evidence="9" key="1">
    <citation type="submission" date="2020-02" db="EMBL/GenBank/DDBJ databases">
        <authorList>
            <person name="Meier V. D."/>
        </authorList>
    </citation>
    <scope>NUCLEOTIDE SEQUENCE</scope>
    <source>
        <strain evidence="9">AVDCRST_MAG59</strain>
    </source>
</reference>
<dbReference type="PRINTS" id="PR00416">
    <property type="entry name" value="EUTPISMRASEI"/>
</dbReference>
<dbReference type="Pfam" id="PF21338">
    <property type="entry name" value="Top1B_N_bact"/>
    <property type="match status" value="1"/>
</dbReference>
<dbReference type="InterPro" id="IPR013500">
    <property type="entry name" value="TopoI_cat_euk"/>
</dbReference>
<protein>
    <recommendedName>
        <fullName evidence="3">DNA topoisomerase</fullName>
        <ecNumber evidence="3">5.6.2.1</ecNumber>
    </recommendedName>
</protein>
<comment type="similarity">
    <text evidence="2">Belongs to the type IB topoisomerase family.</text>
</comment>
<dbReference type="Gene3D" id="1.10.132.120">
    <property type="match status" value="1"/>
</dbReference>
<evidence type="ECO:0000256" key="6">
    <source>
        <dbReference type="ARBA" id="ARBA00023235"/>
    </source>
</evidence>
<dbReference type="SUPFAM" id="SSF56349">
    <property type="entry name" value="DNA breaking-rejoining enzymes"/>
    <property type="match status" value="1"/>
</dbReference>
<evidence type="ECO:0000256" key="3">
    <source>
        <dbReference type="ARBA" id="ARBA00012891"/>
    </source>
</evidence>
<gene>
    <name evidence="9" type="ORF">AVDCRST_MAG59-2784</name>
</gene>
<dbReference type="Pfam" id="PF01028">
    <property type="entry name" value="Topoisom_I"/>
    <property type="match status" value="1"/>
</dbReference>
<evidence type="ECO:0000259" key="7">
    <source>
        <dbReference type="Pfam" id="PF01028"/>
    </source>
</evidence>
<dbReference type="GO" id="GO:0006265">
    <property type="term" value="P:DNA topological change"/>
    <property type="evidence" value="ECO:0007669"/>
    <property type="project" value="InterPro"/>
</dbReference>
<evidence type="ECO:0000313" key="9">
    <source>
        <dbReference type="EMBL" id="CAA9563395.1"/>
    </source>
</evidence>
<dbReference type="GO" id="GO:0003677">
    <property type="term" value="F:DNA binding"/>
    <property type="evidence" value="ECO:0007669"/>
    <property type="project" value="UniProtKB-KW"/>
</dbReference>
<evidence type="ECO:0000256" key="4">
    <source>
        <dbReference type="ARBA" id="ARBA00023029"/>
    </source>
</evidence>
<feature type="domain" description="DNA topoisomerase IB N-terminal" evidence="8">
    <location>
        <begin position="68"/>
        <end position="116"/>
    </location>
</feature>
<keyword evidence="4" id="KW-0799">Topoisomerase</keyword>
<dbReference type="Gene3D" id="3.90.15.10">
    <property type="entry name" value="Topoisomerase I, Chain A, domain 3"/>
    <property type="match status" value="1"/>
</dbReference>
<dbReference type="EMBL" id="CADCWF010000182">
    <property type="protein sequence ID" value="CAA9563395.1"/>
    <property type="molecule type" value="Genomic_DNA"/>
</dbReference>
<dbReference type="PROSITE" id="PS52038">
    <property type="entry name" value="TOPO_IB_2"/>
    <property type="match status" value="1"/>
</dbReference>
<dbReference type="InterPro" id="IPR001631">
    <property type="entry name" value="TopoI"/>
</dbReference>
<dbReference type="GO" id="GO:0003917">
    <property type="term" value="F:DNA topoisomerase type I (single strand cut, ATP-independent) activity"/>
    <property type="evidence" value="ECO:0007669"/>
    <property type="project" value="UniProtKB-EC"/>
</dbReference>
<dbReference type="SUPFAM" id="SSF55869">
    <property type="entry name" value="DNA topoisomerase I domain"/>
    <property type="match status" value="1"/>
</dbReference>
<evidence type="ECO:0000256" key="1">
    <source>
        <dbReference type="ARBA" id="ARBA00000213"/>
    </source>
</evidence>
<keyword evidence="5" id="KW-0238">DNA-binding</keyword>
<evidence type="ECO:0000259" key="8">
    <source>
        <dbReference type="Pfam" id="PF21338"/>
    </source>
</evidence>
<organism evidence="9">
    <name type="scientific">uncultured Thermomicrobiales bacterium</name>
    <dbReference type="NCBI Taxonomy" id="1645740"/>
    <lineage>
        <taxon>Bacteria</taxon>
        <taxon>Pseudomonadati</taxon>
        <taxon>Thermomicrobiota</taxon>
        <taxon>Thermomicrobia</taxon>
        <taxon>Thermomicrobiales</taxon>
        <taxon>environmental samples</taxon>
    </lineage>
</organism>
<dbReference type="EC" id="5.6.2.1" evidence="3"/>
<dbReference type="InterPro" id="IPR011010">
    <property type="entry name" value="DNA_brk_join_enz"/>
</dbReference>
<sequence length="387" mass="43124">MRRDRRGDKNLTQDRNRDRVRQLMPIRRLQVGRAKAAEADPVLAAADAGLRYTPDGGAGISRRKAGKGWSYRGPDGEPVRDEATLARIRSLAIPPAYKEVWINPDPLGHIQATGRDLKGRKQYRYHPRWNEARGETKFGRMISFGEALPALRARIEADLKRHGMPREKTLATVVRLLDESLIRVGNAEYARANESFGLTTLRDDHVEVEGATIHFSFRGKSGKEHRIDVKDRQLAVLVRRMQDLPGETLFQYVDHDGVQRTIGSEDVNAYLREIAGEEFTAKDFRTWAGTAIAARALRTAEPAETATRRKANTLAAIDRVAARLGNTRAVSRSSYVHPAVLAGYEDGTLLAFEPGPTGEGPEGLDEDERWVLAYLKDRAEVSLAQAA</sequence>
<dbReference type="InterPro" id="IPR014711">
    <property type="entry name" value="TopoI_cat_a-hlx-sub_euk"/>
</dbReference>
<evidence type="ECO:0000256" key="2">
    <source>
        <dbReference type="ARBA" id="ARBA00006645"/>
    </source>
</evidence>
<keyword evidence="6" id="KW-0413">Isomerase</keyword>
<comment type="catalytic activity">
    <reaction evidence="1">
        <text>ATP-independent breakage of single-stranded DNA, followed by passage and rejoining.</text>
        <dbReference type="EC" id="5.6.2.1"/>
    </reaction>
</comment>
<dbReference type="AlphaFoldDB" id="A0A6J4V327"/>
<proteinExistence type="inferred from homology"/>
<feature type="domain" description="DNA topoisomerase I catalytic core eukaryotic-type" evidence="7">
    <location>
        <begin position="132"/>
        <end position="341"/>
    </location>
</feature>
<accession>A0A6J4V327</accession>
<evidence type="ECO:0000256" key="5">
    <source>
        <dbReference type="ARBA" id="ARBA00023125"/>
    </source>
</evidence>
<name>A0A6J4V327_9BACT</name>
<dbReference type="InterPro" id="IPR049331">
    <property type="entry name" value="Top1B_N_bact"/>
</dbReference>
<dbReference type="Gene3D" id="3.30.66.10">
    <property type="entry name" value="DNA topoisomerase I domain"/>
    <property type="match status" value="1"/>
</dbReference>